<reference evidence="2 3" key="1">
    <citation type="submission" date="2021-06" db="EMBL/GenBank/DDBJ databases">
        <authorList>
            <person name="Palmer J.M."/>
        </authorList>
    </citation>
    <scope>NUCLEOTIDE SEQUENCE [LARGE SCALE GENOMIC DNA]</scope>
    <source>
        <strain evidence="2 3">CL_MEX2019</strain>
        <tissue evidence="2">Muscle</tissue>
    </source>
</reference>
<accession>A0ABU7DFL8</accession>
<gene>
    <name evidence="2" type="ORF">CHARACLAT_001158</name>
</gene>
<dbReference type="EMBL" id="JAHUTJ010024633">
    <property type="protein sequence ID" value="MED6272880.1"/>
    <property type="molecule type" value="Genomic_DNA"/>
</dbReference>
<dbReference type="Proteomes" id="UP001352852">
    <property type="component" value="Unassembled WGS sequence"/>
</dbReference>
<evidence type="ECO:0000313" key="3">
    <source>
        <dbReference type="Proteomes" id="UP001352852"/>
    </source>
</evidence>
<sequence>MASAIDLASDGREESQVPPEGPQTTQIYYGRGGETRLVLGPTAPGQSRDRAVGPGRDEAARSRMDVVQKGKKQHQKLVVISTTTLAQTTSEVSLSVLGLTNGLMASLCRLLERRIQTSQNTVQFIIQEWKGREFIRIANKLSVTLEEQQRATAQI</sequence>
<evidence type="ECO:0000313" key="2">
    <source>
        <dbReference type="EMBL" id="MED6272880.1"/>
    </source>
</evidence>
<keyword evidence="3" id="KW-1185">Reference proteome</keyword>
<organism evidence="2 3">
    <name type="scientific">Characodon lateralis</name>
    <dbReference type="NCBI Taxonomy" id="208331"/>
    <lineage>
        <taxon>Eukaryota</taxon>
        <taxon>Metazoa</taxon>
        <taxon>Chordata</taxon>
        <taxon>Craniata</taxon>
        <taxon>Vertebrata</taxon>
        <taxon>Euteleostomi</taxon>
        <taxon>Actinopterygii</taxon>
        <taxon>Neopterygii</taxon>
        <taxon>Teleostei</taxon>
        <taxon>Neoteleostei</taxon>
        <taxon>Acanthomorphata</taxon>
        <taxon>Ovalentaria</taxon>
        <taxon>Atherinomorphae</taxon>
        <taxon>Cyprinodontiformes</taxon>
        <taxon>Goodeidae</taxon>
        <taxon>Characodon</taxon>
    </lineage>
</organism>
<evidence type="ECO:0000256" key="1">
    <source>
        <dbReference type="SAM" id="MobiDB-lite"/>
    </source>
</evidence>
<feature type="compositionally biased region" description="Basic and acidic residues" evidence="1">
    <location>
        <begin position="47"/>
        <end position="60"/>
    </location>
</feature>
<feature type="region of interest" description="Disordered" evidence="1">
    <location>
        <begin position="1"/>
        <end position="60"/>
    </location>
</feature>
<proteinExistence type="predicted"/>
<protein>
    <submittedName>
        <fullName evidence="2">Uncharacterized protein</fullName>
    </submittedName>
</protein>
<comment type="caution">
    <text evidence="2">The sequence shown here is derived from an EMBL/GenBank/DDBJ whole genome shotgun (WGS) entry which is preliminary data.</text>
</comment>
<name>A0ABU7DFL8_9TELE</name>